<keyword evidence="2" id="KW-1185">Reference proteome</keyword>
<proteinExistence type="predicted"/>
<organism evidence="1 2">
    <name type="scientific">Sphingomonas longa</name>
    <dbReference type="NCBI Taxonomy" id="2778730"/>
    <lineage>
        <taxon>Bacteria</taxon>
        <taxon>Pseudomonadati</taxon>
        <taxon>Pseudomonadota</taxon>
        <taxon>Alphaproteobacteria</taxon>
        <taxon>Sphingomonadales</taxon>
        <taxon>Sphingomonadaceae</taxon>
        <taxon>Sphingomonas</taxon>
    </lineage>
</organism>
<evidence type="ECO:0000313" key="1">
    <source>
        <dbReference type="EMBL" id="MBM6577736.1"/>
    </source>
</evidence>
<accession>A0ABS2D9W3</accession>
<sequence length="56" mass="5896">MDLQDPNLVAQNQNAVTPSVFEFNIPIVFRNLSGSTASVGAVICISEAGPYRSANA</sequence>
<comment type="caution">
    <text evidence="1">The sequence shown here is derived from an EMBL/GenBank/DDBJ whole genome shotgun (WGS) entry which is preliminary data.</text>
</comment>
<evidence type="ECO:0000313" key="2">
    <source>
        <dbReference type="Proteomes" id="UP000763641"/>
    </source>
</evidence>
<gene>
    <name evidence="1" type="ORF">ILT43_15245</name>
</gene>
<dbReference type="EMBL" id="JAFEMC010000004">
    <property type="protein sequence ID" value="MBM6577736.1"/>
    <property type="molecule type" value="Genomic_DNA"/>
</dbReference>
<reference evidence="1 2" key="1">
    <citation type="submission" date="2020-12" db="EMBL/GenBank/DDBJ databases">
        <title>Sphingomonas sp.</title>
        <authorList>
            <person name="Kim M.K."/>
        </authorList>
    </citation>
    <scope>NUCLEOTIDE SEQUENCE [LARGE SCALE GENOMIC DNA]</scope>
    <source>
        <strain evidence="1 2">BT552</strain>
    </source>
</reference>
<dbReference type="RefSeq" id="WP_204199830.1">
    <property type="nucleotide sequence ID" value="NZ_JAFEMC010000004.1"/>
</dbReference>
<protein>
    <submittedName>
        <fullName evidence="1">Uncharacterized protein</fullName>
    </submittedName>
</protein>
<dbReference type="Proteomes" id="UP000763641">
    <property type="component" value="Unassembled WGS sequence"/>
</dbReference>
<name>A0ABS2D9W3_9SPHN</name>